<reference evidence="3 4" key="1">
    <citation type="submission" date="2015-04" db="EMBL/GenBank/DDBJ databases">
        <title>Complete genome sequence of Schizopora paradoxa KUC8140, a cosmopolitan wood degrader in East Asia.</title>
        <authorList>
            <consortium name="DOE Joint Genome Institute"/>
            <person name="Min B."/>
            <person name="Park H."/>
            <person name="Jang Y."/>
            <person name="Kim J.-J."/>
            <person name="Kim K.H."/>
            <person name="Pangilinan J."/>
            <person name="Lipzen A."/>
            <person name="Riley R."/>
            <person name="Grigoriev I.V."/>
            <person name="Spatafora J.W."/>
            <person name="Choi I.-G."/>
        </authorList>
    </citation>
    <scope>NUCLEOTIDE SEQUENCE [LARGE SCALE GENOMIC DNA]</scope>
    <source>
        <strain evidence="3 4">KUC8140</strain>
    </source>
</reference>
<evidence type="ECO:0000256" key="2">
    <source>
        <dbReference type="ARBA" id="ARBA00022840"/>
    </source>
</evidence>
<evidence type="ECO:0008006" key="5">
    <source>
        <dbReference type="Google" id="ProtNLM"/>
    </source>
</evidence>
<evidence type="ECO:0000313" key="3">
    <source>
        <dbReference type="EMBL" id="KLO08743.1"/>
    </source>
</evidence>
<dbReference type="InterPro" id="IPR050130">
    <property type="entry name" value="ClpA_ClpB"/>
</dbReference>
<dbReference type="OrthoDB" id="18170at2759"/>
<dbReference type="InParanoid" id="A0A0H2RGU3"/>
<dbReference type="EMBL" id="KQ086079">
    <property type="protein sequence ID" value="KLO08743.1"/>
    <property type="molecule type" value="Genomic_DNA"/>
</dbReference>
<dbReference type="InterPro" id="IPR027417">
    <property type="entry name" value="P-loop_NTPase"/>
</dbReference>
<organism evidence="3 4">
    <name type="scientific">Schizopora paradoxa</name>
    <dbReference type="NCBI Taxonomy" id="27342"/>
    <lineage>
        <taxon>Eukaryota</taxon>
        <taxon>Fungi</taxon>
        <taxon>Dikarya</taxon>
        <taxon>Basidiomycota</taxon>
        <taxon>Agaricomycotina</taxon>
        <taxon>Agaricomycetes</taxon>
        <taxon>Hymenochaetales</taxon>
        <taxon>Schizoporaceae</taxon>
        <taxon>Schizopora</taxon>
    </lineage>
</organism>
<dbReference type="STRING" id="27342.A0A0H2RGU3"/>
<accession>A0A0H2RGU3</accession>
<keyword evidence="1" id="KW-0547">Nucleotide-binding</keyword>
<dbReference type="GO" id="GO:0016887">
    <property type="term" value="F:ATP hydrolysis activity"/>
    <property type="evidence" value="ECO:0007669"/>
    <property type="project" value="TreeGrafter"/>
</dbReference>
<name>A0A0H2RGU3_9AGAM</name>
<gene>
    <name evidence="3" type="ORF">SCHPADRAFT_597491</name>
</gene>
<dbReference type="SUPFAM" id="SSF52540">
    <property type="entry name" value="P-loop containing nucleoside triphosphate hydrolases"/>
    <property type="match status" value="1"/>
</dbReference>
<dbReference type="Gene3D" id="3.40.50.300">
    <property type="entry name" value="P-loop containing nucleotide triphosphate hydrolases"/>
    <property type="match status" value="1"/>
</dbReference>
<protein>
    <recommendedName>
        <fullName evidence="5">ATPase AAA-type core domain-containing protein</fullName>
    </recommendedName>
</protein>
<dbReference type="GO" id="GO:0034605">
    <property type="term" value="P:cellular response to heat"/>
    <property type="evidence" value="ECO:0007669"/>
    <property type="project" value="TreeGrafter"/>
</dbReference>
<dbReference type="Proteomes" id="UP000053477">
    <property type="component" value="Unassembled WGS sequence"/>
</dbReference>
<keyword evidence="2" id="KW-0067">ATP-binding</keyword>
<dbReference type="GO" id="GO:0005524">
    <property type="term" value="F:ATP binding"/>
    <property type="evidence" value="ECO:0007669"/>
    <property type="project" value="UniProtKB-KW"/>
</dbReference>
<dbReference type="AlphaFoldDB" id="A0A0H2RGU3"/>
<evidence type="ECO:0000313" key="4">
    <source>
        <dbReference type="Proteomes" id="UP000053477"/>
    </source>
</evidence>
<proteinExistence type="predicted"/>
<dbReference type="PANTHER" id="PTHR11638">
    <property type="entry name" value="ATP-DEPENDENT CLP PROTEASE"/>
    <property type="match status" value="1"/>
</dbReference>
<keyword evidence="4" id="KW-1185">Reference proteome</keyword>
<dbReference type="GO" id="GO:0005739">
    <property type="term" value="C:mitochondrion"/>
    <property type="evidence" value="ECO:0007669"/>
    <property type="project" value="TreeGrafter"/>
</dbReference>
<sequence length="283" mass="31636">MQFHSVKLGWESCDEAVGLLQKMEVHRRPVHHRIRHFQAFRVVKISMGCSFHRTWSLGIWESTEKIPVVLHDSGIVTSPVAPEHAAHIKARSVRLLRAVFQAPPLNFTELHLIITMALPKVLSTSSSFIRRRISKLSRRKKQKATENDIPATPVVEEAVSSRALDVEKVIGTKIVGQRGPLLSVASAIRMRENGWIEPHKPLVLLFLGGSGIGKTELAKQLACYLHGREGVDAIDESIAAVHFETKFDAFSERLNASKSSQDIPVAGGFCRKSYFTIPMRSFF</sequence>
<dbReference type="PANTHER" id="PTHR11638:SF93">
    <property type="entry name" value="MITOCHONDRIAL DISAGGREGASE"/>
    <property type="match status" value="1"/>
</dbReference>
<evidence type="ECO:0000256" key="1">
    <source>
        <dbReference type="ARBA" id="ARBA00022741"/>
    </source>
</evidence>